<dbReference type="Proteomes" id="UP000288805">
    <property type="component" value="Unassembled WGS sequence"/>
</dbReference>
<dbReference type="EMBL" id="QGNW01000732">
    <property type="protein sequence ID" value="RVW63761.1"/>
    <property type="molecule type" value="Genomic_DNA"/>
</dbReference>
<name>A0A438FUY3_VITVI</name>
<protein>
    <submittedName>
        <fullName evidence="2">Uncharacterized protein</fullName>
    </submittedName>
</protein>
<sequence length="96" mass="11097">MAAYALSRKDTQGKFNAVSSPLPQWLESINVENQSHPELKRIHHLHEQGEAIGPWENLNGVIFFKERIYLPSNSELILIILQEIHGMRVFTKLFTE</sequence>
<evidence type="ECO:0000313" key="1">
    <source>
        <dbReference type="EMBL" id="RVW18470.1"/>
    </source>
</evidence>
<accession>A0A438FUY3</accession>
<dbReference type="EMBL" id="QGNW01002524">
    <property type="protein sequence ID" value="RVW18470.1"/>
    <property type="molecule type" value="Genomic_DNA"/>
</dbReference>
<evidence type="ECO:0000313" key="3">
    <source>
        <dbReference type="Proteomes" id="UP000288805"/>
    </source>
</evidence>
<gene>
    <name evidence="2" type="ORF">CK203_059638</name>
    <name evidence="1" type="ORF">CK203_108537</name>
</gene>
<organism evidence="2 3">
    <name type="scientific">Vitis vinifera</name>
    <name type="common">Grape</name>
    <dbReference type="NCBI Taxonomy" id="29760"/>
    <lineage>
        <taxon>Eukaryota</taxon>
        <taxon>Viridiplantae</taxon>
        <taxon>Streptophyta</taxon>
        <taxon>Embryophyta</taxon>
        <taxon>Tracheophyta</taxon>
        <taxon>Spermatophyta</taxon>
        <taxon>Magnoliopsida</taxon>
        <taxon>eudicotyledons</taxon>
        <taxon>Gunneridae</taxon>
        <taxon>Pentapetalae</taxon>
        <taxon>rosids</taxon>
        <taxon>Vitales</taxon>
        <taxon>Vitaceae</taxon>
        <taxon>Viteae</taxon>
        <taxon>Vitis</taxon>
    </lineage>
</organism>
<reference evidence="2 3" key="1">
    <citation type="journal article" date="2018" name="PLoS Genet.">
        <title>Population sequencing reveals clonal diversity and ancestral inbreeding in the grapevine cultivar Chardonnay.</title>
        <authorList>
            <person name="Roach M.J."/>
            <person name="Johnson D.L."/>
            <person name="Bohlmann J."/>
            <person name="van Vuuren H.J."/>
            <person name="Jones S.J."/>
            <person name="Pretorius I.S."/>
            <person name="Schmidt S.A."/>
            <person name="Borneman A.R."/>
        </authorList>
    </citation>
    <scope>NUCLEOTIDE SEQUENCE [LARGE SCALE GENOMIC DNA]</scope>
    <source>
        <strain evidence="3">cv. Chardonnay</strain>
        <strain evidence="2">I10V1</strain>
        <tissue evidence="2">Leaf</tissue>
    </source>
</reference>
<dbReference type="AlphaFoldDB" id="A0A438FUY3"/>
<comment type="caution">
    <text evidence="2">The sequence shown here is derived from an EMBL/GenBank/DDBJ whole genome shotgun (WGS) entry which is preliminary data.</text>
</comment>
<evidence type="ECO:0000313" key="2">
    <source>
        <dbReference type="EMBL" id="RVW63761.1"/>
    </source>
</evidence>
<proteinExistence type="predicted"/>